<evidence type="ECO:0000313" key="4">
    <source>
        <dbReference type="Proteomes" id="UP001443914"/>
    </source>
</evidence>
<feature type="compositionally biased region" description="Basic and acidic residues" evidence="1">
    <location>
        <begin position="545"/>
        <end position="556"/>
    </location>
</feature>
<dbReference type="InterPro" id="IPR023214">
    <property type="entry name" value="HAD_sf"/>
</dbReference>
<organism evidence="3 4">
    <name type="scientific">Saponaria officinalis</name>
    <name type="common">Common soapwort</name>
    <name type="synonym">Lychnis saponaria</name>
    <dbReference type="NCBI Taxonomy" id="3572"/>
    <lineage>
        <taxon>Eukaryota</taxon>
        <taxon>Viridiplantae</taxon>
        <taxon>Streptophyta</taxon>
        <taxon>Embryophyta</taxon>
        <taxon>Tracheophyta</taxon>
        <taxon>Spermatophyta</taxon>
        <taxon>Magnoliopsida</taxon>
        <taxon>eudicotyledons</taxon>
        <taxon>Gunneridae</taxon>
        <taxon>Pentapetalae</taxon>
        <taxon>Caryophyllales</taxon>
        <taxon>Caryophyllaceae</taxon>
        <taxon>Caryophylleae</taxon>
        <taxon>Saponaria</taxon>
    </lineage>
</organism>
<feature type="compositionally biased region" description="Basic residues" evidence="1">
    <location>
        <begin position="155"/>
        <end position="165"/>
    </location>
</feature>
<feature type="compositionally biased region" description="Basic residues" evidence="1">
    <location>
        <begin position="73"/>
        <end position="83"/>
    </location>
</feature>
<feature type="compositionally biased region" description="Basic and acidic residues" evidence="1">
    <location>
        <begin position="678"/>
        <end position="692"/>
    </location>
</feature>
<keyword evidence="4" id="KW-1185">Reference proteome</keyword>
<protein>
    <recommendedName>
        <fullName evidence="2">FCP1 homology domain-containing protein</fullName>
    </recommendedName>
</protein>
<dbReference type="SUPFAM" id="SSF56784">
    <property type="entry name" value="HAD-like"/>
    <property type="match status" value="1"/>
</dbReference>
<dbReference type="Pfam" id="PF03031">
    <property type="entry name" value="NIF"/>
    <property type="match status" value="1"/>
</dbReference>
<dbReference type="InterPro" id="IPR050365">
    <property type="entry name" value="TIM50"/>
</dbReference>
<evidence type="ECO:0000256" key="1">
    <source>
        <dbReference type="SAM" id="MobiDB-lite"/>
    </source>
</evidence>
<dbReference type="EMBL" id="JBDFQZ010000002">
    <property type="protein sequence ID" value="KAK9748136.1"/>
    <property type="molecule type" value="Genomic_DNA"/>
</dbReference>
<dbReference type="InterPro" id="IPR004274">
    <property type="entry name" value="FCP1_dom"/>
</dbReference>
<dbReference type="AlphaFoldDB" id="A0AAW1MR25"/>
<dbReference type="SMART" id="SM00577">
    <property type="entry name" value="CPDc"/>
    <property type="match status" value="1"/>
</dbReference>
<sequence>MVCRKRPLRDRGGSSQGVPPVTVYENTGHGVQSCQAVHDDSASRNTGVNAHHKGCATKEKSVCDGSVASRTRSSVRKKPRHVSKYGGDKHVINEKPEETKHLVNTTSVLSAKDEMAGVKIDVNHEVNGKPEGTKQIMQTEEKFVSDGSVASRTRTSARKRPRHASKYGGDKHVINEKPEETKHLVDTTSVLSVKDEMAGVKIDVNHVVNENPEGTKQIVQTDSKKRIKKRTKKKKRGHGVESMTKEMTDISPQKLPVSSLPESSLDHESVVSVARVADNLSTSVPGVNVDTSHELNKKSKEKKHILNTATVLPEKKEMDGMTGDLSQEVNEKPDDRMRTVEGYSKKRRKREARSSKRVVESMNVTDNIRTSILKTNVNGFVLANDHLVDSDLTSACDKYHISPANPTVAVVEKEEITGVDVDLSDNVNEKPEETNHIVETCSKKGKRKPRSKASKCAVVEKDEITGVDVDLSDNVNEKPIETNHIVETGSNKRKRKPRCKASECAVKSTQEEVMDKYNISPANRTVAVVEKEEIAGVDVDRKHSVNEKPEETKHIVETGSNKRKRKSRCKSTQEEVIDKYHISPANPTVAVVEKEEIAGVNVDLSHNVNEKPEERKHMVETSSKKRKRKPQCQDSKCAVKSTQEEVMDKYHISPANPTVAVVEKEEIAGVNIDLSHNVDEKPEETKHIVETRSKKREKKRRSKASKCAVKLTQEEVVDTSSQRLPICCMGETSLDHQSAASVSVATDNMSTVEPKVEVIRTVLANEHPVEEEGKRNVTMKDQNTVESMLAVTEETKDTLKTTSSVLEKDNMAGVTIDLNLEVNEKPKETKHIVKKRKKKPCSISSKCVVKSTHEEVTDTSSQRLPIDYMGRTLKSRRKLLVLDVNGLLVDVVAIYPARFKPDFILARKGVFKRPFCDDFLRFCFKNFDVGIWSSRTMQNLTTAVDFLMKNTKNKLLFCWHQSHCTNTGYKTIENRDKPLVLKELKKLWENKNNDLPWQKGFYNESNTILLDDSPYKALRNPPYTAIYPLPYSFQDAEDKALGPDGDIRLYLERLADAENVQQFIQANPFGQRPITEAHSSWNFYSKIAGAHINRHDKGIARTYRGLYPP</sequence>
<dbReference type="PANTHER" id="PTHR12210">
    <property type="entry name" value="DULLARD PROTEIN PHOSPHATASE"/>
    <property type="match status" value="1"/>
</dbReference>
<dbReference type="Proteomes" id="UP001443914">
    <property type="component" value="Unassembled WGS sequence"/>
</dbReference>
<proteinExistence type="predicted"/>
<feature type="compositionally biased region" description="Basic and acidic residues" evidence="1">
    <location>
        <begin position="608"/>
        <end position="623"/>
    </location>
</feature>
<feature type="region of interest" description="Disordered" evidence="1">
    <location>
        <begin position="678"/>
        <end position="704"/>
    </location>
</feature>
<dbReference type="Gene3D" id="3.40.50.1000">
    <property type="entry name" value="HAD superfamily/HAD-like"/>
    <property type="match status" value="1"/>
</dbReference>
<feature type="region of interest" description="Disordered" evidence="1">
    <location>
        <begin position="147"/>
        <end position="170"/>
    </location>
</feature>
<feature type="region of interest" description="Disordered" evidence="1">
    <location>
        <begin position="545"/>
        <end position="570"/>
    </location>
</feature>
<name>A0AAW1MR25_SAPOF</name>
<evidence type="ECO:0000259" key="2">
    <source>
        <dbReference type="PROSITE" id="PS50969"/>
    </source>
</evidence>
<feature type="region of interest" description="Disordered" evidence="1">
    <location>
        <begin position="229"/>
        <end position="263"/>
    </location>
</feature>
<accession>A0AAW1MR25</accession>
<feature type="domain" description="FCP1 homology" evidence="2">
    <location>
        <begin position="873"/>
        <end position="1054"/>
    </location>
</feature>
<comment type="caution">
    <text evidence="3">The sequence shown here is derived from an EMBL/GenBank/DDBJ whole genome shotgun (WGS) entry which is preliminary data.</text>
</comment>
<gene>
    <name evidence="3" type="ORF">RND81_02G038300</name>
</gene>
<feature type="compositionally biased region" description="Basic residues" evidence="1">
    <location>
        <begin position="693"/>
        <end position="704"/>
    </location>
</feature>
<dbReference type="EMBL" id="JBDFQZ010000002">
    <property type="protein sequence ID" value="KAK9748137.1"/>
    <property type="molecule type" value="Genomic_DNA"/>
</dbReference>
<reference evidence="3 4" key="1">
    <citation type="submission" date="2024-03" db="EMBL/GenBank/DDBJ databases">
        <title>WGS assembly of Saponaria officinalis var. Norfolk2.</title>
        <authorList>
            <person name="Jenkins J."/>
            <person name="Shu S."/>
            <person name="Grimwood J."/>
            <person name="Barry K."/>
            <person name="Goodstein D."/>
            <person name="Schmutz J."/>
            <person name="Leebens-Mack J."/>
            <person name="Osbourn A."/>
        </authorList>
    </citation>
    <scope>NUCLEOTIDE SEQUENCE [LARGE SCALE GENOMIC DNA]</scope>
    <source>
        <strain evidence="4">cv. Norfolk2</strain>
        <strain evidence="3">JIC</strain>
        <tissue evidence="3">Leaf</tissue>
    </source>
</reference>
<feature type="region of interest" description="Disordered" evidence="1">
    <location>
        <begin position="66"/>
        <end position="90"/>
    </location>
</feature>
<evidence type="ECO:0000313" key="3">
    <source>
        <dbReference type="EMBL" id="KAK9748137.1"/>
    </source>
</evidence>
<dbReference type="InterPro" id="IPR036412">
    <property type="entry name" value="HAD-like_sf"/>
</dbReference>
<dbReference type="PROSITE" id="PS50969">
    <property type="entry name" value="FCP1"/>
    <property type="match status" value="1"/>
</dbReference>
<feature type="region of interest" description="Disordered" evidence="1">
    <location>
        <begin position="608"/>
        <end position="637"/>
    </location>
</feature>